<dbReference type="InterPro" id="IPR029000">
    <property type="entry name" value="Cyclophilin-like_dom_sf"/>
</dbReference>
<dbReference type="AlphaFoldDB" id="A0A0K1PGU7"/>
<dbReference type="PANTHER" id="PTHR34698:SF2">
    <property type="entry name" value="5-OXOPROLINASE SUBUNIT B"/>
    <property type="match status" value="1"/>
</dbReference>
<evidence type="ECO:0000256" key="3">
    <source>
        <dbReference type="ARBA" id="ARBA00022840"/>
    </source>
</evidence>
<keyword evidence="3" id="KW-0067">ATP-binding</keyword>
<evidence type="ECO:0000259" key="4">
    <source>
        <dbReference type="SMART" id="SM00796"/>
    </source>
</evidence>
<evidence type="ECO:0000313" key="5">
    <source>
        <dbReference type="EMBL" id="AKU92753.1"/>
    </source>
</evidence>
<keyword evidence="2 5" id="KW-0378">Hydrolase</keyword>
<reference evidence="5 6" key="1">
    <citation type="submission" date="2015-08" db="EMBL/GenBank/DDBJ databases">
        <authorList>
            <person name="Babu N.S."/>
            <person name="Beckwith C.J."/>
            <person name="Beseler K.G."/>
            <person name="Brison A."/>
            <person name="Carone J.V."/>
            <person name="Caskin T.P."/>
            <person name="Diamond M."/>
            <person name="Durham M.E."/>
            <person name="Foxe J.M."/>
            <person name="Go M."/>
            <person name="Henderson B.A."/>
            <person name="Jones I.B."/>
            <person name="McGettigan J.A."/>
            <person name="Micheletti S.J."/>
            <person name="Nasrallah M.E."/>
            <person name="Ortiz D."/>
            <person name="Piller C.R."/>
            <person name="Privatt S.R."/>
            <person name="Schneider S.L."/>
            <person name="Sharp S."/>
            <person name="Smith T.C."/>
            <person name="Stanton J.D."/>
            <person name="Ullery H.E."/>
            <person name="Wilson R.J."/>
            <person name="Serrano M.G."/>
            <person name="Buck G."/>
            <person name="Lee V."/>
            <person name="Wang Y."/>
            <person name="Carvalho R."/>
            <person name="Voegtly L."/>
            <person name="Shi R."/>
            <person name="Duckworth R."/>
            <person name="Johnson A."/>
            <person name="Loviza R."/>
            <person name="Walstead R."/>
            <person name="Shah Z."/>
            <person name="Kiflezghi M."/>
            <person name="Wade K."/>
            <person name="Ball S.L."/>
            <person name="Bradley K.W."/>
            <person name="Asai D.J."/>
            <person name="Bowman C.A."/>
            <person name="Russell D.A."/>
            <person name="Pope W.H."/>
            <person name="Jacobs-Sera D."/>
            <person name="Hendrix R.W."/>
            <person name="Hatfull G.F."/>
        </authorList>
    </citation>
    <scope>NUCLEOTIDE SEQUENCE [LARGE SCALE GENOMIC DNA]</scope>
    <source>
        <strain evidence="5 6">DSM 27710</strain>
    </source>
</reference>
<sequence length="198" mass="21382">MTNVTPFGDGAFRVALPERVEPRIALESLRKVPGVVDVVVSETHACVTFDPRGPIPDLSTALDVAARPMAREPGRLEIVQIRYDGPDLDAVATFAGLSVEEAIALHLSRTYEVRAVGFLPGFAYLGDTDPRIAAPRLPNPRPRVPARSVGIAGDRTGIYPFASPGGWQLVGTAIDFEPFDPDSGARLRLGDRVRFVRV</sequence>
<evidence type="ECO:0000256" key="2">
    <source>
        <dbReference type="ARBA" id="ARBA00022801"/>
    </source>
</evidence>
<dbReference type="STRING" id="1391653.AKJ08_3140"/>
<dbReference type="PANTHER" id="PTHR34698">
    <property type="entry name" value="5-OXOPROLINASE SUBUNIT B"/>
    <property type="match status" value="1"/>
</dbReference>
<dbReference type="GO" id="GO:0016787">
    <property type="term" value="F:hydrolase activity"/>
    <property type="evidence" value="ECO:0007669"/>
    <property type="project" value="UniProtKB-KW"/>
</dbReference>
<keyword evidence="1" id="KW-0547">Nucleotide-binding</keyword>
<proteinExistence type="predicted"/>
<dbReference type="SUPFAM" id="SSF50891">
    <property type="entry name" value="Cyclophilin-like"/>
    <property type="match status" value="1"/>
</dbReference>
<dbReference type="RefSeq" id="WP_338062168.1">
    <property type="nucleotide sequence ID" value="NZ_CP012332.1"/>
</dbReference>
<evidence type="ECO:0000313" key="6">
    <source>
        <dbReference type="Proteomes" id="UP000055590"/>
    </source>
</evidence>
<dbReference type="Pfam" id="PF02682">
    <property type="entry name" value="CT_C_D"/>
    <property type="match status" value="1"/>
</dbReference>
<dbReference type="EMBL" id="CP012332">
    <property type="protein sequence ID" value="AKU92753.1"/>
    <property type="molecule type" value="Genomic_DNA"/>
</dbReference>
<accession>A0A0K1PGU7</accession>
<protein>
    <submittedName>
        <fullName evidence="5">Allophanate hydrolase 2 subunit 1</fullName>
    </submittedName>
</protein>
<dbReference type="Proteomes" id="UP000055590">
    <property type="component" value="Chromosome"/>
</dbReference>
<gene>
    <name evidence="5" type="ORF">AKJ08_3140</name>
</gene>
<name>A0A0K1PGU7_9BACT</name>
<feature type="domain" description="Carboxyltransferase" evidence="4">
    <location>
        <begin position="2"/>
        <end position="187"/>
    </location>
</feature>
<dbReference type="InterPro" id="IPR010016">
    <property type="entry name" value="PxpB"/>
</dbReference>
<dbReference type="SMART" id="SM00796">
    <property type="entry name" value="AHS1"/>
    <property type="match status" value="1"/>
</dbReference>
<dbReference type="PATRIC" id="fig|1391653.3.peg.3280"/>
<dbReference type="KEGG" id="vin:AKJ08_3140"/>
<organism evidence="5 6">
    <name type="scientific">Vulgatibacter incomptus</name>
    <dbReference type="NCBI Taxonomy" id="1391653"/>
    <lineage>
        <taxon>Bacteria</taxon>
        <taxon>Pseudomonadati</taxon>
        <taxon>Myxococcota</taxon>
        <taxon>Myxococcia</taxon>
        <taxon>Myxococcales</taxon>
        <taxon>Cystobacterineae</taxon>
        <taxon>Vulgatibacteraceae</taxon>
        <taxon>Vulgatibacter</taxon>
    </lineage>
</organism>
<dbReference type="Gene3D" id="2.40.100.10">
    <property type="entry name" value="Cyclophilin-like"/>
    <property type="match status" value="1"/>
</dbReference>
<evidence type="ECO:0000256" key="1">
    <source>
        <dbReference type="ARBA" id="ARBA00022741"/>
    </source>
</evidence>
<dbReference type="GO" id="GO:0005524">
    <property type="term" value="F:ATP binding"/>
    <property type="evidence" value="ECO:0007669"/>
    <property type="project" value="UniProtKB-KW"/>
</dbReference>
<keyword evidence="6" id="KW-1185">Reference proteome</keyword>
<dbReference type="InterPro" id="IPR003833">
    <property type="entry name" value="CT_C_D"/>
</dbReference>